<dbReference type="EMBL" id="JWLW01000013">
    <property type="protein sequence ID" value="KHT53663.1"/>
    <property type="molecule type" value="Genomic_DNA"/>
</dbReference>
<evidence type="ECO:0000256" key="3">
    <source>
        <dbReference type="ARBA" id="ARBA00022729"/>
    </source>
</evidence>
<dbReference type="InterPro" id="IPR052211">
    <property type="entry name" value="Cpx_auxiliary_protein"/>
</dbReference>
<dbReference type="RefSeq" id="WP_039219261.1">
    <property type="nucleotide sequence ID" value="NZ_JWLW01000013.1"/>
</dbReference>
<comment type="subcellular location">
    <subcellularLocation>
        <location evidence="1">Periplasm</location>
    </subcellularLocation>
</comment>
<sequence length="276" mass="31417">MKKLLIASVAVAAIGLGGLALAQPAGPGMRHHEPVKEIVEHLRGISLSDAQREEIKTLLSAFKDANPQPLFGDIEKPSFDFATATEAQINTFIQTQIEEREARHFAFAQLRHDIYKVLDEEQQATLLARDAKRDIDRQEHHGAFVKQEVRFAKRMDVEVRGPKRKPKDFFFEGIELSDAQIASLAELRESFKETSKTNREMLGNFRNAQRDLVRSQSFSKDAWDALIAQYKDGLVNAGVEKAKQHLAMFQVLTSEQQARIKALREEERKLHELFKL</sequence>
<dbReference type="GO" id="GO:0051082">
    <property type="term" value="F:unfolded protein binding"/>
    <property type="evidence" value="ECO:0007669"/>
    <property type="project" value="TreeGrafter"/>
</dbReference>
<proteinExistence type="inferred from homology"/>
<dbReference type="GO" id="GO:0030288">
    <property type="term" value="C:outer membrane-bounded periplasmic space"/>
    <property type="evidence" value="ECO:0007669"/>
    <property type="project" value="TreeGrafter"/>
</dbReference>
<evidence type="ECO:0000256" key="2">
    <source>
        <dbReference type="ARBA" id="ARBA00008441"/>
    </source>
</evidence>
<keyword evidence="3 5" id="KW-0732">Signal</keyword>
<organism evidence="6 7">
    <name type="scientific">Alteromonas marina</name>
    <dbReference type="NCBI Taxonomy" id="203795"/>
    <lineage>
        <taxon>Bacteria</taxon>
        <taxon>Pseudomonadati</taxon>
        <taxon>Pseudomonadota</taxon>
        <taxon>Gammaproteobacteria</taxon>
        <taxon>Alteromonadales</taxon>
        <taxon>Alteromonadaceae</taxon>
        <taxon>Alteromonas/Salinimonas group</taxon>
        <taxon>Alteromonas</taxon>
    </lineage>
</organism>
<comment type="caution">
    <text evidence="6">The sequence shown here is derived from an EMBL/GenBank/DDBJ whole genome shotgun (WGS) entry which is preliminary data.</text>
</comment>
<dbReference type="InterPro" id="IPR012899">
    <property type="entry name" value="LTXXQ"/>
</dbReference>
<dbReference type="Proteomes" id="UP000031197">
    <property type="component" value="Unassembled WGS sequence"/>
</dbReference>
<name>A0A0B3Y9P5_9ALTE</name>
<dbReference type="AlphaFoldDB" id="A0A0B3Y9P5"/>
<keyword evidence="4" id="KW-0574">Periplasm</keyword>
<evidence type="ECO:0000256" key="1">
    <source>
        <dbReference type="ARBA" id="ARBA00004418"/>
    </source>
</evidence>
<feature type="signal peptide" evidence="5">
    <location>
        <begin position="1"/>
        <end position="22"/>
    </location>
</feature>
<dbReference type="Gene3D" id="1.20.120.1490">
    <property type="match status" value="2"/>
</dbReference>
<gene>
    <name evidence="6" type="ORF">RJ41_08190</name>
</gene>
<keyword evidence="7" id="KW-1185">Reference proteome</keyword>
<evidence type="ECO:0000256" key="5">
    <source>
        <dbReference type="SAM" id="SignalP"/>
    </source>
</evidence>
<evidence type="ECO:0000313" key="7">
    <source>
        <dbReference type="Proteomes" id="UP000031197"/>
    </source>
</evidence>
<dbReference type="PANTHER" id="PTHR38102">
    <property type="entry name" value="PERIPLASMIC CHAPERONE SPY"/>
    <property type="match status" value="1"/>
</dbReference>
<reference evidence="6 7" key="1">
    <citation type="submission" date="2014-12" db="EMBL/GenBank/DDBJ databases">
        <title>Genome sequencing of Alteromonas marina AD001.</title>
        <authorList>
            <person name="Adrian T.G.S."/>
            <person name="Chan K.G."/>
        </authorList>
    </citation>
    <scope>NUCLEOTIDE SEQUENCE [LARGE SCALE GENOMIC DNA]</scope>
    <source>
        <strain evidence="6 7">AD001</strain>
    </source>
</reference>
<evidence type="ECO:0000256" key="4">
    <source>
        <dbReference type="ARBA" id="ARBA00022764"/>
    </source>
</evidence>
<protein>
    <submittedName>
        <fullName evidence="6">Uncharacterized protein</fullName>
    </submittedName>
</protein>
<comment type="similarity">
    <text evidence="2">Belongs to the CpxP/Spy family.</text>
</comment>
<dbReference type="Pfam" id="PF07813">
    <property type="entry name" value="LTXXQ"/>
    <property type="match status" value="2"/>
</dbReference>
<dbReference type="OrthoDB" id="6336317at2"/>
<feature type="chain" id="PRO_5002100870" evidence="5">
    <location>
        <begin position="23"/>
        <end position="276"/>
    </location>
</feature>
<evidence type="ECO:0000313" key="6">
    <source>
        <dbReference type="EMBL" id="KHT53663.1"/>
    </source>
</evidence>
<accession>A0A0B3Y9P5</accession>
<dbReference type="PANTHER" id="PTHR38102:SF1">
    <property type="entry name" value="PERIPLASMIC CHAPERONE SPY"/>
    <property type="match status" value="1"/>
</dbReference>